<dbReference type="SUPFAM" id="SSF101790">
    <property type="entry name" value="Aminomethyltransferase beta-barrel domain"/>
    <property type="match status" value="1"/>
</dbReference>
<protein>
    <submittedName>
        <fullName evidence="7">Ferredoxin</fullName>
    </submittedName>
</protein>
<name>A0ABR5I947_9ACTN</name>
<dbReference type="Pfam" id="PF08669">
    <property type="entry name" value="GCV_T_C"/>
    <property type="match status" value="1"/>
</dbReference>
<evidence type="ECO:0000256" key="2">
    <source>
        <dbReference type="ARBA" id="ARBA00023002"/>
    </source>
</evidence>
<dbReference type="Proteomes" id="UP000037247">
    <property type="component" value="Unassembled WGS sequence"/>
</dbReference>
<feature type="domain" description="Aminomethyltransferase C-terminal" evidence="5">
    <location>
        <begin position="837"/>
        <end position="926"/>
    </location>
</feature>
<proteinExistence type="inferred from homology"/>
<dbReference type="InterPro" id="IPR023753">
    <property type="entry name" value="FAD/NAD-binding_dom"/>
</dbReference>
<dbReference type="Pfam" id="PF07992">
    <property type="entry name" value="Pyr_redox_2"/>
    <property type="match status" value="1"/>
</dbReference>
<evidence type="ECO:0000259" key="5">
    <source>
        <dbReference type="Pfam" id="PF08669"/>
    </source>
</evidence>
<evidence type="ECO:0000259" key="3">
    <source>
        <dbReference type="Pfam" id="PF01571"/>
    </source>
</evidence>
<dbReference type="InterPro" id="IPR028896">
    <property type="entry name" value="GcvT/YgfZ/DmdA"/>
</dbReference>
<feature type="domain" description="FAD/NAD(P)-binding" evidence="4">
    <location>
        <begin position="122"/>
        <end position="359"/>
    </location>
</feature>
<evidence type="ECO:0000313" key="8">
    <source>
        <dbReference type="Proteomes" id="UP000037247"/>
    </source>
</evidence>
<sequence length="934" mass="99374">MTQTFRTPSGGRVDRDTPIDFVFDGATYTGYAGDSLASALLANGVRSITSSVILNRSRGVTGAWADDATAQIGVDAPYSEPMVPATTVELCPGLVAHGVPGLGRLSFDVDTARYDSLHHHPDLLVVGAGPAGLMAALIAARAGLQVMLLDERDEPGGATPWARWVDDAVAEFDSLPTTTRLIRTTAFGAYDDGFVLAVERRTDHLGTDAPQHISRQRIHRIRARHIVVAAGAHERPIIFGNNDLPGVMLAGAAADYLRRYAVLVGTSAVVFTACDAAYDAAFALAQEGVEVRAIVDVRATVSTDLAEQAAALGISLRVDDAVVEALGTDSVAGVRLRDGTSLDCDTVLVSGGWNPAAHLWSQLRGPLTFDASAAAFLPTGTLPTTEIAGAAAGMLTTPSCLADGRRAGLSAVRALGVVAPEFRAIPHVGERTPAATEVCWRVAESDAATSFVDLQRDATVTDVERAVGAGMTSVEHVKRYTTIGTAHDQGKTSGIVASGIVAELLGVDVTDTGTTTFRPPYTPVSFAALAGRDRGDRYDPVRRTALHEWHSDRGAVFEDVGQWKRPRFYPRGGEDMASAVLRECAAVRSGVGILDGSTLGVIDVAGRDAPAFLDMLYTNMMSTLAVGKIRYGVMCGPDGMVKDDGTVMRIADDRYTVYTTTGNAAAILDWMEEWHQTEWPELQVFTTSLTDHVATFPVVGPRSRDVVGAVFGDLDVSNGAFGFMDWRDTTLDGVPIRIGRVSFSGELAFEVNVAAEYALDVWCALLDAGERYEITPYGTETMHVLRAEKGYPIIGQDTDGTVTPHDLGMSWVVSKKKSDFIGKRSFSRASDCNPLRKHFIGLLPTDASTVLPEGSQIITHSPDGTLPPPPVPMLGHVTSSYLSAELGRPFALALVKGGRDLVGSRLSVPVGDRLVEVEVTSPVFVDQEGTRRDG</sequence>
<dbReference type="Pfam" id="PF01571">
    <property type="entry name" value="GCV_T"/>
    <property type="match status" value="1"/>
</dbReference>
<comment type="similarity">
    <text evidence="1">Belongs to the GcvT family.</text>
</comment>
<evidence type="ECO:0000313" key="7">
    <source>
        <dbReference type="EMBL" id="KNA90210.1"/>
    </source>
</evidence>
<evidence type="ECO:0000259" key="4">
    <source>
        <dbReference type="Pfam" id="PF07992"/>
    </source>
</evidence>
<dbReference type="Gene3D" id="3.50.50.60">
    <property type="entry name" value="FAD/NAD(P)-binding domain"/>
    <property type="match status" value="2"/>
</dbReference>
<dbReference type="Gene3D" id="3.30.1360.120">
    <property type="entry name" value="Probable tRNA modification gtpase trme, domain 1"/>
    <property type="match status" value="1"/>
</dbReference>
<gene>
    <name evidence="7" type="ORF">ABW18_17720</name>
</gene>
<dbReference type="EMBL" id="LDTZ01000020">
    <property type="protein sequence ID" value="KNA90210.1"/>
    <property type="molecule type" value="Genomic_DNA"/>
</dbReference>
<evidence type="ECO:0000256" key="1">
    <source>
        <dbReference type="ARBA" id="ARBA00008609"/>
    </source>
</evidence>
<organism evidence="7 8">
    <name type="scientific">Gordonia jacobaea</name>
    <dbReference type="NCBI Taxonomy" id="122202"/>
    <lineage>
        <taxon>Bacteria</taxon>
        <taxon>Bacillati</taxon>
        <taxon>Actinomycetota</taxon>
        <taxon>Actinomycetes</taxon>
        <taxon>Mycobacteriales</taxon>
        <taxon>Gordoniaceae</taxon>
        <taxon>Gordonia</taxon>
    </lineage>
</organism>
<dbReference type="InterPro" id="IPR041117">
    <property type="entry name" value="SoxA_A3"/>
</dbReference>
<evidence type="ECO:0000259" key="6">
    <source>
        <dbReference type="Pfam" id="PF17806"/>
    </source>
</evidence>
<dbReference type="PANTHER" id="PTHR43757">
    <property type="entry name" value="AMINOMETHYLTRANSFERASE"/>
    <property type="match status" value="1"/>
</dbReference>
<dbReference type="InterPro" id="IPR042204">
    <property type="entry name" value="2Fe-2S-bd_N"/>
</dbReference>
<dbReference type="InterPro" id="IPR029043">
    <property type="entry name" value="GcvT/YgfZ_C"/>
</dbReference>
<feature type="domain" description="GCVT N-terminal" evidence="3">
    <location>
        <begin position="546"/>
        <end position="817"/>
    </location>
</feature>
<keyword evidence="8" id="KW-1185">Reference proteome</keyword>
<dbReference type="SUPFAM" id="SSF103025">
    <property type="entry name" value="Folate-binding domain"/>
    <property type="match status" value="1"/>
</dbReference>
<dbReference type="InterPro" id="IPR006222">
    <property type="entry name" value="GCVT_N"/>
</dbReference>
<accession>A0ABR5I947</accession>
<dbReference type="InterPro" id="IPR036188">
    <property type="entry name" value="FAD/NAD-bd_sf"/>
</dbReference>
<dbReference type="PANTHER" id="PTHR43757:SF2">
    <property type="entry name" value="AMINOMETHYLTRANSFERASE, MITOCHONDRIAL"/>
    <property type="match status" value="1"/>
</dbReference>
<dbReference type="PRINTS" id="PR00368">
    <property type="entry name" value="FADPNR"/>
</dbReference>
<dbReference type="RefSeq" id="WP_049700278.1">
    <property type="nucleotide sequence ID" value="NZ_LDTZ01000020.1"/>
</dbReference>
<reference evidence="7 8" key="1">
    <citation type="submission" date="2015-05" db="EMBL/GenBank/DDBJ databases">
        <title>Draft genome sequence of the bacterium Gordonia jacobaea a new member of the Gordonia genus.</title>
        <authorList>
            <person name="Jimenez-Galisteo G."/>
            <person name="Dominguez A."/>
            <person name="Munoz E."/>
            <person name="Vinas M."/>
        </authorList>
    </citation>
    <scope>NUCLEOTIDE SEQUENCE [LARGE SCALE GENOMIC DNA]</scope>
    <source>
        <strain evidence="8">mv1</strain>
    </source>
</reference>
<dbReference type="Pfam" id="PF13510">
    <property type="entry name" value="Fer2_4"/>
    <property type="match status" value="1"/>
</dbReference>
<dbReference type="InterPro" id="IPR027266">
    <property type="entry name" value="TrmE/GcvT-like"/>
</dbReference>
<keyword evidence="2" id="KW-0560">Oxidoreductase</keyword>
<dbReference type="Pfam" id="PF17806">
    <property type="entry name" value="SO_alpha_A3"/>
    <property type="match status" value="1"/>
</dbReference>
<feature type="domain" description="SoxA A3" evidence="6">
    <location>
        <begin position="449"/>
        <end position="532"/>
    </location>
</feature>
<dbReference type="PRINTS" id="PR00469">
    <property type="entry name" value="PNDRDTASEII"/>
</dbReference>
<dbReference type="Gene3D" id="3.10.20.440">
    <property type="entry name" value="2Fe-2S iron-sulphur cluster binding domain, sarcosine oxidase, alpha subunit, N-terminal domain"/>
    <property type="match status" value="1"/>
</dbReference>
<dbReference type="InterPro" id="IPR013977">
    <property type="entry name" value="GcvT_C"/>
</dbReference>
<comment type="caution">
    <text evidence="7">The sequence shown here is derived from an EMBL/GenBank/DDBJ whole genome shotgun (WGS) entry which is preliminary data.</text>
</comment>
<dbReference type="SUPFAM" id="SSF51905">
    <property type="entry name" value="FAD/NAD(P)-binding domain"/>
    <property type="match status" value="1"/>
</dbReference>